<gene>
    <name evidence="2" type="ORF">MEUPH1_LOCUS24705</name>
</gene>
<evidence type="ECO:0000313" key="2">
    <source>
        <dbReference type="EMBL" id="CAI6370599.1"/>
    </source>
</evidence>
<accession>A0AAV0XSF8</accession>
<proteinExistence type="predicted"/>
<reference evidence="2 3" key="1">
    <citation type="submission" date="2023-01" db="EMBL/GenBank/DDBJ databases">
        <authorList>
            <person name="Whitehead M."/>
        </authorList>
    </citation>
    <scope>NUCLEOTIDE SEQUENCE [LARGE SCALE GENOMIC DNA]</scope>
</reference>
<sequence>MSFNKESNLSARSKRRRIQEELQNSRNNYAHSFNESQTLINDEHSQSNVDICFNTSVSQPAFNEIINES</sequence>
<feature type="region of interest" description="Disordered" evidence="1">
    <location>
        <begin position="1"/>
        <end position="41"/>
    </location>
</feature>
<feature type="compositionally biased region" description="Polar residues" evidence="1">
    <location>
        <begin position="21"/>
        <end position="41"/>
    </location>
</feature>
<evidence type="ECO:0000256" key="1">
    <source>
        <dbReference type="SAM" id="MobiDB-lite"/>
    </source>
</evidence>
<comment type="caution">
    <text evidence="2">The sequence shown here is derived from an EMBL/GenBank/DDBJ whole genome shotgun (WGS) entry which is preliminary data.</text>
</comment>
<dbReference type="AlphaFoldDB" id="A0AAV0XSF8"/>
<keyword evidence="3" id="KW-1185">Reference proteome</keyword>
<evidence type="ECO:0000313" key="3">
    <source>
        <dbReference type="Proteomes" id="UP001160148"/>
    </source>
</evidence>
<dbReference type="Proteomes" id="UP001160148">
    <property type="component" value="Unassembled WGS sequence"/>
</dbReference>
<organism evidence="2 3">
    <name type="scientific">Macrosiphum euphorbiae</name>
    <name type="common">potato aphid</name>
    <dbReference type="NCBI Taxonomy" id="13131"/>
    <lineage>
        <taxon>Eukaryota</taxon>
        <taxon>Metazoa</taxon>
        <taxon>Ecdysozoa</taxon>
        <taxon>Arthropoda</taxon>
        <taxon>Hexapoda</taxon>
        <taxon>Insecta</taxon>
        <taxon>Pterygota</taxon>
        <taxon>Neoptera</taxon>
        <taxon>Paraneoptera</taxon>
        <taxon>Hemiptera</taxon>
        <taxon>Sternorrhyncha</taxon>
        <taxon>Aphidomorpha</taxon>
        <taxon>Aphidoidea</taxon>
        <taxon>Aphididae</taxon>
        <taxon>Macrosiphini</taxon>
        <taxon>Macrosiphum</taxon>
    </lineage>
</organism>
<feature type="non-terminal residue" evidence="2">
    <location>
        <position position="69"/>
    </location>
</feature>
<feature type="compositionally biased region" description="Polar residues" evidence="1">
    <location>
        <begin position="1"/>
        <end position="11"/>
    </location>
</feature>
<protein>
    <submittedName>
        <fullName evidence="2">Uncharacterized protein</fullName>
    </submittedName>
</protein>
<name>A0AAV0XSF8_9HEMI</name>
<dbReference type="EMBL" id="CARXXK010000446">
    <property type="protein sequence ID" value="CAI6370599.1"/>
    <property type="molecule type" value="Genomic_DNA"/>
</dbReference>